<dbReference type="InterPro" id="IPR000337">
    <property type="entry name" value="GPCR_3"/>
</dbReference>
<dbReference type="SUPFAM" id="SSF53822">
    <property type="entry name" value="Periplasmic binding protein-like I"/>
    <property type="match status" value="1"/>
</dbReference>
<keyword evidence="10" id="KW-0807">Transducer</keyword>
<dbReference type="InterPro" id="IPR001828">
    <property type="entry name" value="ANF_lig-bd_rcpt"/>
</dbReference>
<dbReference type="Pfam" id="PF01094">
    <property type="entry name" value="ANF_receptor"/>
    <property type="match status" value="1"/>
</dbReference>
<dbReference type="Proteomes" id="UP001066276">
    <property type="component" value="Chromosome 12"/>
</dbReference>
<name>A0AAV7KPD6_PLEWA</name>
<keyword evidence="5" id="KW-1133">Transmembrane helix</keyword>
<keyword evidence="8" id="KW-0675">Receptor</keyword>
<keyword evidence="9" id="KW-0325">Glycoprotein</keyword>
<dbReference type="Gene3D" id="3.40.50.2300">
    <property type="match status" value="2"/>
</dbReference>
<evidence type="ECO:0000256" key="5">
    <source>
        <dbReference type="ARBA" id="ARBA00022989"/>
    </source>
</evidence>
<evidence type="ECO:0000259" key="11">
    <source>
        <dbReference type="Pfam" id="PF01094"/>
    </source>
</evidence>
<evidence type="ECO:0000256" key="6">
    <source>
        <dbReference type="ARBA" id="ARBA00023040"/>
    </source>
</evidence>
<dbReference type="AlphaFoldDB" id="A0AAV7KPD6"/>
<evidence type="ECO:0000256" key="10">
    <source>
        <dbReference type="ARBA" id="ARBA00023224"/>
    </source>
</evidence>
<keyword evidence="4" id="KW-0732">Signal</keyword>
<keyword evidence="2" id="KW-1003">Cell membrane</keyword>
<keyword evidence="7" id="KW-0472">Membrane</keyword>
<evidence type="ECO:0000256" key="2">
    <source>
        <dbReference type="ARBA" id="ARBA00022475"/>
    </source>
</evidence>
<comment type="caution">
    <text evidence="12">The sequence shown here is derived from an EMBL/GenBank/DDBJ whole genome shotgun (WGS) entry which is preliminary data.</text>
</comment>
<evidence type="ECO:0000256" key="8">
    <source>
        <dbReference type="ARBA" id="ARBA00023170"/>
    </source>
</evidence>
<evidence type="ECO:0000256" key="4">
    <source>
        <dbReference type="ARBA" id="ARBA00022729"/>
    </source>
</evidence>
<protein>
    <recommendedName>
        <fullName evidence="11">Receptor ligand binding region domain-containing protein</fullName>
    </recommendedName>
</protein>
<dbReference type="PRINTS" id="PR00248">
    <property type="entry name" value="GPCRMGR"/>
</dbReference>
<keyword evidence="13" id="KW-1185">Reference proteome</keyword>
<dbReference type="EMBL" id="JANPWB010000016">
    <property type="protein sequence ID" value="KAJ1080407.1"/>
    <property type="molecule type" value="Genomic_DNA"/>
</dbReference>
<keyword evidence="3" id="KW-0812">Transmembrane</keyword>
<evidence type="ECO:0000256" key="3">
    <source>
        <dbReference type="ARBA" id="ARBA00022692"/>
    </source>
</evidence>
<dbReference type="InterPro" id="IPR000068">
    <property type="entry name" value="GPCR_3_Ca_sens_rcpt-rel"/>
</dbReference>
<sequence length="327" mass="36730">MWMLTGQEETIANYRCKETPPLVGVVGDSGSTRSMLMAQLLGLYRIPQISYFSTNPLLSDRSQFPSFFRTIPSDDFQSLGLAQLVIHFGWTWVGLLAEDSDYGQQGIQIVKQELMTAGVCIAFSENIILTKTDRNAFRITQVIRASTATAIVIFCPDTDLAIVLDEMVRQNVMGRVLIASEAWSTSALLSVKRFSDILTGTIGFSIHSGVMPRFDLYLRSVNPSKYPDDIFIHEFWEEAFACEWPEKQNHLGSRASIKNLCTGDEKLSDLPDYYNATYQGITYNTYMAVYAFATALHNLVSCQKESSPWSCANSSNFKPWQVRNPTP</sequence>
<evidence type="ECO:0000313" key="13">
    <source>
        <dbReference type="Proteomes" id="UP001066276"/>
    </source>
</evidence>
<dbReference type="GO" id="GO:0005886">
    <property type="term" value="C:plasma membrane"/>
    <property type="evidence" value="ECO:0007669"/>
    <property type="project" value="UniProtKB-SubCell"/>
</dbReference>
<comment type="subcellular location">
    <subcellularLocation>
        <location evidence="1">Cell membrane</location>
        <topology evidence="1">Multi-pass membrane protein</topology>
    </subcellularLocation>
</comment>
<dbReference type="InterPro" id="IPR028082">
    <property type="entry name" value="Peripla_BP_I"/>
</dbReference>
<evidence type="ECO:0000256" key="1">
    <source>
        <dbReference type="ARBA" id="ARBA00004651"/>
    </source>
</evidence>
<evidence type="ECO:0000256" key="7">
    <source>
        <dbReference type="ARBA" id="ARBA00023136"/>
    </source>
</evidence>
<organism evidence="12 13">
    <name type="scientific">Pleurodeles waltl</name>
    <name type="common">Iberian ribbed newt</name>
    <dbReference type="NCBI Taxonomy" id="8319"/>
    <lineage>
        <taxon>Eukaryota</taxon>
        <taxon>Metazoa</taxon>
        <taxon>Chordata</taxon>
        <taxon>Craniata</taxon>
        <taxon>Vertebrata</taxon>
        <taxon>Euteleostomi</taxon>
        <taxon>Amphibia</taxon>
        <taxon>Batrachia</taxon>
        <taxon>Caudata</taxon>
        <taxon>Salamandroidea</taxon>
        <taxon>Salamandridae</taxon>
        <taxon>Pleurodelinae</taxon>
        <taxon>Pleurodeles</taxon>
    </lineage>
</organism>
<feature type="domain" description="Receptor ligand binding region" evidence="11">
    <location>
        <begin position="22"/>
        <end position="321"/>
    </location>
</feature>
<keyword evidence="6" id="KW-0297">G-protein coupled receptor</keyword>
<proteinExistence type="predicted"/>
<dbReference type="PANTHER" id="PTHR24061:SF599">
    <property type="entry name" value="G-PROTEIN COUPLED RECEPTORS FAMILY 3 PROFILE DOMAIN-CONTAINING PROTEIN"/>
    <property type="match status" value="1"/>
</dbReference>
<gene>
    <name evidence="12" type="ORF">NDU88_000615</name>
</gene>
<evidence type="ECO:0000256" key="9">
    <source>
        <dbReference type="ARBA" id="ARBA00023180"/>
    </source>
</evidence>
<dbReference type="FunFam" id="3.40.50.2300:FF:000016">
    <property type="entry name" value="Taste 1 receptor member 2"/>
    <property type="match status" value="1"/>
</dbReference>
<dbReference type="PRINTS" id="PR00592">
    <property type="entry name" value="CASENSINGR"/>
</dbReference>
<evidence type="ECO:0000313" key="12">
    <source>
        <dbReference type="EMBL" id="KAJ1080407.1"/>
    </source>
</evidence>
<accession>A0AAV7KPD6</accession>
<dbReference type="PANTHER" id="PTHR24061">
    <property type="entry name" value="CALCIUM-SENSING RECEPTOR-RELATED"/>
    <property type="match status" value="1"/>
</dbReference>
<dbReference type="GO" id="GO:0004930">
    <property type="term" value="F:G protein-coupled receptor activity"/>
    <property type="evidence" value="ECO:0007669"/>
    <property type="project" value="UniProtKB-KW"/>
</dbReference>
<reference evidence="12" key="1">
    <citation type="journal article" date="2022" name="bioRxiv">
        <title>Sequencing and chromosome-scale assembly of the giantPleurodeles waltlgenome.</title>
        <authorList>
            <person name="Brown T."/>
            <person name="Elewa A."/>
            <person name="Iarovenko S."/>
            <person name="Subramanian E."/>
            <person name="Araus A.J."/>
            <person name="Petzold A."/>
            <person name="Susuki M."/>
            <person name="Suzuki K.-i.T."/>
            <person name="Hayashi T."/>
            <person name="Toyoda A."/>
            <person name="Oliveira C."/>
            <person name="Osipova E."/>
            <person name="Leigh N.D."/>
            <person name="Simon A."/>
            <person name="Yun M.H."/>
        </authorList>
    </citation>
    <scope>NUCLEOTIDE SEQUENCE</scope>
    <source>
        <strain evidence="12">20211129_DDA</strain>
        <tissue evidence="12">Liver</tissue>
    </source>
</reference>